<dbReference type="PANTHER" id="PTHR32089:SF114">
    <property type="entry name" value="METHYL-ACCEPTING CHEMOTAXIS PROTEIN MCPB"/>
    <property type="match status" value="1"/>
</dbReference>
<name>U7QIK6_9CYAN</name>
<dbReference type="SUPFAM" id="SSF55781">
    <property type="entry name" value="GAF domain-like"/>
    <property type="match status" value="5"/>
</dbReference>
<feature type="region of interest" description="Disordered" evidence="5">
    <location>
        <begin position="1"/>
        <end position="58"/>
    </location>
</feature>
<dbReference type="PATRIC" id="fig|1348334.3.peg.2209"/>
<feature type="compositionally biased region" description="Low complexity" evidence="5">
    <location>
        <begin position="1"/>
        <end position="22"/>
    </location>
</feature>
<keyword evidence="1 3" id="KW-0807">Transducer</keyword>
<dbReference type="Gene3D" id="1.10.287.950">
    <property type="entry name" value="Methyl-accepting chemotaxis protein"/>
    <property type="match status" value="1"/>
</dbReference>
<feature type="domain" description="Methyl-accepting transducer" evidence="7">
    <location>
        <begin position="1036"/>
        <end position="1272"/>
    </location>
</feature>
<organism evidence="9 10">
    <name type="scientific">Lyngbya aestuarii BL J</name>
    <dbReference type="NCBI Taxonomy" id="1348334"/>
    <lineage>
        <taxon>Bacteria</taxon>
        <taxon>Bacillati</taxon>
        <taxon>Cyanobacteriota</taxon>
        <taxon>Cyanophyceae</taxon>
        <taxon>Oscillatoriophycideae</taxon>
        <taxon>Oscillatoriales</taxon>
        <taxon>Microcoleaceae</taxon>
        <taxon>Lyngbya</taxon>
    </lineage>
</organism>
<dbReference type="GO" id="GO:0016020">
    <property type="term" value="C:membrane"/>
    <property type="evidence" value="ECO:0007669"/>
    <property type="project" value="InterPro"/>
</dbReference>
<sequence>MTKTPYRPSNSPDNRPSNSNRRAALSPQKGTENTKSNSSESTADLETITPTVVESSATPPIGLKAKTTILAKELNVLRSNIDRRVNQLQALIEKEGAAAERAELINQITSRMRESLTLEDIFKTLVEDARAALQSDRVIVYQFDENWKGTVVAESVDLNWPIAFGAEIADPCFADRYVEYYQKGRVKATANIYEAGLTDCHLNQLEPFAVMANLVAPILAKTSDNPTGHLYGLLIAHQCSEPRQWVDAEVEFMRQLAIQLGYAIDQALLLQQQREATRIAQRLNQINTGLRKSLNVEDILTAAVEETREAINSDRVVVYEFDAHWKGTVIAESVDNQWPMALGAQIADPCFADRYVQPYLRGRVKATTNIYEAGLTECYLGQLEPFAVKANLVAPILVNNKLMGLLIAHQCSAPRVWTDLEIDLIRNVAIQVGYALDQASALEEQQAAAKKARLLNDIITQLRNSRSADEVFDTIVEETRSALKADRAIIYQFDEDWIGTVVAESVDKRWPTTMGKKIADPCFAGQYVKPYFRGRVSTMENLHESGLSECHIKLLEPFAVKANIVAPIIAETRLHGLLIIHQCSGPRAWKESDISFVKQLATQLSLALDQVILLQQQQEAAERATRLNQISSHIRESLNSKDIFNTTVEDTQEAIKSDRVVVYQFDENWAGTVVAESVAVGFPEALGANIADPCFAQNYVKPYLKGRVKATENIYEAGLTDCHLRQLEPFEVKANLVAPIVVNQKLQGLLIAHQCSSPRKWKSTEIDFIRQIAIQVGYAVDQAFLLEQQRAATQQARQLSEISSRIRQSLNYEQIFNTTVEESLSLMQADRIVVYRFDENWHGEISFESVKPGWLKIIEMETEVPCFPAEYVEAYRKGKIQVTEDITTAGLSDCHQEQLQKWQVKANIVVPILVDQKLYGLLGVHQCSSKRQWAASEVEVFKQVALQVGYALEQAQLLEQVQQARQAAEKASDEQQQQNEMLQQQIEDFLEDIEDSFSGDLTVRARVSEGVMGTVADFFNATIENLQRLVLQVQSAATVVTQTAQGSEQEIKQLSNEALRQAETISDALTQIQVMANSIQAVAQNAQAAEMKVQQASQILQTSDQAMNRTVEGIVVIQKTVHATARKVKNLGEASKKISRVVSLIGEFANQTNVLALNASVEATRASQDDQGFATVATEVRTLAEQSASASAEIEQIVEEIQAETKEVIRAMQVGMKRVLLGTKLVKDTRHTLTDLVEVSRSIRELVEEIADSATTQAQTSSQLSGTMQEVAAIAHSTSEQSLTVAESFTQLLGVAGELQKGVAQFTINND</sequence>
<feature type="domain" description="Phytochrome chromophore attachment site" evidence="6">
    <location>
        <begin position="117"/>
        <end position="259"/>
    </location>
</feature>
<evidence type="ECO:0000313" key="10">
    <source>
        <dbReference type="Proteomes" id="UP000017127"/>
    </source>
</evidence>
<dbReference type="Proteomes" id="UP000017127">
    <property type="component" value="Unassembled WGS sequence"/>
</dbReference>
<feature type="domain" description="Phytochrome chromophore attachment site" evidence="6">
    <location>
        <begin position="811"/>
        <end position="947"/>
    </location>
</feature>
<keyword evidence="10" id="KW-1185">Reference proteome</keyword>
<comment type="caution">
    <text evidence="9">The sequence shown here is derived from an EMBL/GenBank/DDBJ whole genome shotgun (WGS) entry which is preliminary data.</text>
</comment>
<dbReference type="OrthoDB" id="419276at2"/>
<feature type="coiled-coil region" evidence="4">
    <location>
        <begin position="954"/>
        <end position="992"/>
    </location>
</feature>
<dbReference type="EMBL" id="AUZM01000018">
    <property type="protein sequence ID" value="ERT07728.1"/>
    <property type="molecule type" value="Genomic_DNA"/>
</dbReference>
<accession>U7QIK6</accession>
<feature type="domain" description="Phytochrome chromophore attachment site" evidence="6">
    <location>
        <begin position="295"/>
        <end position="431"/>
    </location>
</feature>
<evidence type="ECO:0000259" key="7">
    <source>
        <dbReference type="PROSITE" id="PS50111"/>
    </source>
</evidence>
<dbReference type="PROSITE" id="PS50885">
    <property type="entry name" value="HAMP"/>
    <property type="match status" value="1"/>
</dbReference>
<feature type="compositionally biased region" description="Polar residues" evidence="5">
    <location>
        <begin position="48"/>
        <end position="58"/>
    </location>
</feature>
<evidence type="ECO:0000256" key="5">
    <source>
        <dbReference type="SAM" id="MobiDB-lite"/>
    </source>
</evidence>
<dbReference type="PROSITE" id="PS50111">
    <property type="entry name" value="CHEMOTAXIS_TRANSDUC_2"/>
    <property type="match status" value="1"/>
</dbReference>
<evidence type="ECO:0000256" key="2">
    <source>
        <dbReference type="ARBA" id="ARBA00029447"/>
    </source>
</evidence>
<feature type="domain" description="Phytochrome chromophore attachment site" evidence="6">
    <location>
        <begin position="639"/>
        <end position="775"/>
    </location>
</feature>
<dbReference type="GO" id="GO:0007165">
    <property type="term" value="P:signal transduction"/>
    <property type="evidence" value="ECO:0007669"/>
    <property type="project" value="UniProtKB-KW"/>
</dbReference>
<feature type="coiled-coil region" evidence="4">
    <location>
        <begin position="1044"/>
        <end position="1099"/>
    </location>
</feature>
<evidence type="ECO:0000259" key="8">
    <source>
        <dbReference type="PROSITE" id="PS50885"/>
    </source>
</evidence>
<gene>
    <name evidence="9" type="ORF">M595_2275</name>
</gene>
<dbReference type="InterPro" id="IPR003660">
    <property type="entry name" value="HAMP_dom"/>
</dbReference>
<dbReference type="InterPro" id="IPR016132">
    <property type="entry name" value="Phyto_chromo_attachment"/>
</dbReference>
<dbReference type="SUPFAM" id="SSF58104">
    <property type="entry name" value="Methyl-accepting chemotaxis protein (MCP) signaling domain"/>
    <property type="match status" value="1"/>
</dbReference>
<comment type="similarity">
    <text evidence="2">Belongs to the methyl-accepting chemotaxis (MCP) protein family.</text>
</comment>
<dbReference type="Gene3D" id="3.30.450.40">
    <property type="match status" value="5"/>
</dbReference>
<keyword evidence="4" id="KW-0175">Coiled coil</keyword>
<dbReference type="InterPro" id="IPR004089">
    <property type="entry name" value="MCPsignal_dom"/>
</dbReference>
<dbReference type="SMART" id="SM00065">
    <property type="entry name" value="GAF"/>
    <property type="match status" value="5"/>
</dbReference>
<dbReference type="Pfam" id="PF01590">
    <property type="entry name" value="GAF"/>
    <property type="match status" value="5"/>
</dbReference>
<evidence type="ECO:0000259" key="6">
    <source>
        <dbReference type="PROSITE" id="PS50046"/>
    </source>
</evidence>
<dbReference type="InterPro" id="IPR029016">
    <property type="entry name" value="GAF-like_dom_sf"/>
</dbReference>
<evidence type="ECO:0000256" key="1">
    <source>
        <dbReference type="ARBA" id="ARBA00023224"/>
    </source>
</evidence>
<feature type="coiled-coil region" evidence="4">
    <location>
        <begin position="1180"/>
        <end position="1207"/>
    </location>
</feature>
<evidence type="ECO:0000256" key="4">
    <source>
        <dbReference type="SAM" id="Coils"/>
    </source>
</evidence>
<feature type="domain" description="HAMP" evidence="8">
    <location>
        <begin position="984"/>
        <end position="1031"/>
    </location>
</feature>
<reference evidence="9 10" key="1">
    <citation type="journal article" date="2013" name="Front. Microbiol.">
        <title>Comparative genomic analyses of the cyanobacterium, Lyngbya aestuarii BL J, a powerful hydrogen producer.</title>
        <authorList>
            <person name="Kothari A."/>
            <person name="Vaughn M."/>
            <person name="Garcia-Pichel F."/>
        </authorList>
    </citation>
    <scope>NUCLEOTIDE SEQUENCE [LARGE SCALE GENOMIC DNA]</scope>
    <source>
        <strain evidence="9 10">BL J</strain>
    </source>
</reference>
<dbReference type="Pfam" id="PF00015">
    <property type="entry name" value="MCPsignal"/>
    <property type="match status" value="1"/>
</dbReference>
<proteinExistence type="inferred from homology"/>
<dbReference type="InterPro" id="IPR003018">
    <property type="entry name" value="GAF"/>
</dbReference>
<evidence type="ECO:0000256" key="3">
    <source>
        <dbReference type="PROSITE-ProRule" id="PRU00284"/>
    </source>
</evidence>
<dbReference type="SMART" id="SM00283">
    <property type="entry name" value="MA"/>
    <property type="match status" value="1"/>
</dbReference>
<evidence type="ECO:0000313" key="9">
    <source>
        <dbReference type="EMBL" id="ERT07728.1"/>
    </source>
</evidence>
<feature type="compositionally biased region" description="Low complexity" evidence="5">
    <location>
        <begin position="31"/>
        <end position="42"/>
    </location>
</feature>
<dbReference type="PANTHER" id="PTHR32089">
    <property type="entry name" value="METHYL-ACCEPTING CHEMOTAXIS PROTEIN MCPB"/>
    <property type="match status" value="1"/>
</dbReference>
<dbReference type="RefSeq" id="WP_023066044.1">
    <property type="nucleotide sequence ID" value="NZ_AUZM01000018.1"/>
</dbReference>
<dbReference type="PROSITE" id="PS50046">
    <property type="entry name" value="PHYTOCHROME_2"/>
    <property type="match status" value="5"/>
</dbReference>
<feature type="domain" description="Phytochrome chromophore attachment site" evidence="6">
    <location>
        <begin position="467"/>
        <end position="603"/>
    </location>
</feature>
<protein>
    <submittedName>
        <fullName evidence="9">Methyl-accepting chemotaxis (MCP) signaling domain protein</fullName>
    </submittedName>
</protein>